<sequence>MAEPLILPKGIVINTSWIYDEIAKQPVVSPEAIKKYWRVYTTTFQRLIDPTANRLENFWWHVWGSDRRHLPGPVLARLFEDISTGPTFVKLRGPPNRYEPPSQPPSPGSTPVQPPVVQAVPGASQEVLQPKVDQRAIAPSSTKKPPGKPILKKPRGPSASGPRPTARFVSPLGSDAEDVGSRDSEVASSTSTTTVTPAGGEMKAPGNSNNKKKATTAGPPKKKGATFVASSSETSRARRVIALTSSSTAQTSNATAQGTIIEFDENLPTRQLQEENETLQSEPRRTGTASTSPLDPRFTPTLPSATPAVPLGRSKSQLTLLLERQGEKKPRR</sequence>
<dbReference type="EMBL" id="JAKJXP020000006">
    <property type="protein sequence ID" value="KAK7756548.1"/>
    <property type="molecule type" value="Genomic_DNA"/>
</dbReference>
<name>A0AAN9VAH6_9PEZI</name>
<feature type="region of interest" description="Disordered" evidence="1">
    <location>
        <begin position="273"/>
        <end position="332"/>
    </location>
</feature>
<feature type="compositionally biased region" description="Pro residues" evidence="1">
    <location>
        <begin position="97"/>
        <end position="114"/>
    </location>
</feature>
<proteinExistence type="predicted"/>
<evidence type="ECO:0000313" key="3">
    <source>
        <dbReference type="Proteomes" id="UP001320420"/>
    </source>
</evidence>
<dbReference type="AlphaFoldDB" id="A0AAN9VAH6"/>
<reference evidence="2 3" key="1">
    <citation type="submission" date="2024-02" db="EMBL/GenBank/DDBJ databases">
        <title>De novo assembly and annotation of 12 fungi associated with fruit tree decline syndrome in Ontario, Canada.</title>
        <authorList>
            <person name="Sulman M."/>
            <person name="Ellouze W."/>
            <person name="Ilyukhin E."/>
        </authorList>
    </citation>
    <scope>NUCLEOTIDE SEQUENCE [LARGE SCALE GENOMIC DNA]</scope>
    <source>
        <strain evidence="2 3">M11/M66-122</strain>
    </source>
</reference>
<evidence type="ECO:0000256" key="1">
    <source>
        <dbReference type="SAM" id="MobiDB-lite"/>
    </source>
</evidence>
<keyword evidence="3" id="KW-1185">Reference proteome</keyword>
<dbReference type="Proteomes" id="UP001320420">
    <property type="component" value="Unassembled WGS sequence"/>
</dbReference>
<accession>A0AAN9VAH6</accession>
<organism evidence="2 3">
    <name type="scientific">Diatrype stigma</name>
    <dbReference type="NCBI Taxonomy" id="117547"/>
    <lineage>
        <taxon>Eukaryota</taxon>
        <taxon>Fungi</taxon>
        <taxon>Dikarya</taxon>
        <taxon>Ascomycota</taxon>
        <taxon>Pezizomycotina</taxon>
        <taxon>Sordariomycetes</taxon>
        <taxon>Xylariomycetidae</taxon>
        <taxon>Xylariales</taxon>
        <taxon>Diatrypaceae</taxon>
        <taxon>Diatrype</taxon>
    </lineage>
</organism>
<gene>
    <name evidence="2" type="ORF">SLS62_001384</name>
</gene>
<comment type="caution">
    <text evidence="2">The sequence shown here is derived from an EMBL/GenBank/DDBJ whole genome shotgun (WGS) entry which is preliminary data.</text>
</comment>
<feature type="region of interest" description="Disordered" evidence="1">
    <location>
        <begin position="86"/>
        <end position="231"/>
    </location>
</feature>
<evidence type="ECO:0000313" key="2">
    <source>
        <dbReference type="EMBL" id="KAK7756548.1"/>
    </source>
</evidence>
<protein>
    <recommendedName>
        <fullName evidence="4">Nitrogen regulatory protein areA GATA-like domain-containing protein</fullName>
    </recommendedName>
</protein>
<evidence type="ECO:0008006" key="4">
    <source>
        <dbReference type="Google" id="ProtNLM"/>
    </source>
</evidence>
<feature type="compositionally biased region" description="Basic residues" evidence="1">
    <location>
        <begin position="210"/>
        <end position="224"/>
    </location>
</feature>